<protein>
    <recommendedName>
        <fullName evidence="4">Minor tail protein</fullName>
    </recommendedName>
</protein>
<gene>
    <name evidence="2" type="ORF">FK529_05445</name>
</gene>
<accession>A0A5C5RDL8</accession>
<dbReference type="AlphaFoldDB" id="A0A5C5RDL8"/>
<dbReference type="Proteomes" id="UP000317291">
    <property type="component" value="Unassembled WGS sequence"/>
</dbReference>
<organism evidence="2 3">
    <name type="scientific">Tsukamurella asaccharolytica</name>
    <dbReference type="NCBI Taxonomy" id="2592067"/>
    <lineage>
        <taxon>Bacteria</taxon>
        <taxon>Bacillati</taxon>
        <taxon>Actinomycetota</taxon>
        <taxon>Actinomycetes</taxon>
        <taxon>Mycobacteriales</taxon>
        <taxon>Tsukamurellaceae</taxon>
        <taxon>Tsukamurella</taxon>
    </lineage>
</organism>
<comment type="caution">
    <text evidence="2">The sequence shown here is derived from an EMBL/GenBank/DDBJ whole genome shotgun (WGS) entry which is preliminary data.</text>
</comment>
<sequence length="360" mass="38525">MVTTSYPTSNDPIAIFQSYLAATWHGIPVDKDAPPGMSVTLEMIEGQAVITGPVLKGDRGDKGEPGRIVNLQWPPKATAAELPANLTVADANKGWWVGDPIPDRVYVWTGTKYEVVRPGPPGAAGPVPQITPSVEVIPMAERTPDSKDEIIVTGDARFPQWHMRLLAPPGPQGPSTNIENAPDYDKQGRSKEPGQVVTVLPNGKFGASDFAAKHPRFYSIPEGMFSSFSGPAQRHTILQYTIEAQDYDWVPYVTGHFRAYGLELDADPLIIGSEVRLGDPLSGTLIARGFGNNSSWTTVVPHFSSTGNTTAAVAPDNGHAMVPAGQPAQINVNLYNDGLLGVYLFNPAGAQLDVLVIPQG</sequence>
<evidence type="ECO:0000313" key="3">
    <source>
        <dbReference type="Proteomes" id="UP000317291"/>
    </source>
</evidence>
<evidence type="ECO:0000256" key="1">
    <source>
        <dbReference type="SAM" id="MobiDB-lite"/>
    </source>
</evidence>
<evidence type="ECO:0008006" key="4">
    <source>
        <dbReference type="Google" id="ProtNLM"/>
    </source>
</evidence>
<keyword evidence="3" id="KW-1185">Reference proteome</keyword>
<name>A0A5C5RDL8_9ACTN</name>
<proteinExistence type="predicted"/>
<dbReference type="OrthoDB" id="4763377at2"/>
<reference evidence="2 3" key="1">
    <citation type="submission" date="2019-06" db="EMBL/GenBank/DDBJ databases">
        <title>Tsukamurella conjunctivitidis sp. nov., Tsukamurella assacharolytica sp. nov. and Tsukamurella sputae sp. nov. isolated from patients with conjunctivitis, bacteraemia (lymphoma) and respiratory infection (sputum) in Hong Kong.</title>
        <authorList>
            <person name="Teng J.L.L."/>
            <person name="Lee H.H."/>
            <person name="Fong J.Y.H."/>
            <person name="Fok K.M.N."/>
            <person name="Lau S.K.P."/>
            <person name="Woo P.C.Y."/>
        </authorList>
    </citation>
    <scope>NUCLEOTIDE SEQUENCE [LARGE SCALE GENOMIC DNA]</scope>
    <source>
        <strain evidence="2 3">HKU71</strain>
    </source>
</reference>
<evidence type="ECO:0000313" key="2">
    <source>
        <dbReference type="EMBL" id="TWS20772.1"/>
    </source>
</evidence>
<dbReference type="EMBL" id="VIGW01000002">
    <property type="protein sequence ID" value="TWS20772.1"/>
    <property type="molecule type" value="Genomic_DNA"/>
</dbReference>
<feature type="region of interest" description="Disordered" evidence="1">
    <location>
        <begin position="169"/>
        <end position="191"/>
    </location>
</feature>